<feature type="signal peptide" evidence="1">
    <location>
        <begin position="1"/>
        <end position="18"/>
    </location>
</feature>
<evidence type="ECO:0008006" key="4">
    <source>
        <dbReference type="Google" id="ProtNLM"/>
    </source>
</evidence>
<evidence type="ECO:0000313" key="2">
    <source>
        <dbReference type="EMBL" id="QJW89449.1"/>
    </source>
</evidence>
<sequence>MKTLVASLLIALSASAFAAPATNPTGSASFQSSVYISTTNDLRVAIDKEKSHVVQVRLLDQRGHLIAQESIAKKESQYRARFDIKGLPDGQYQLVITDGTTEEVRQINVATKAPIAKVTRAISIQ</sequence>
<dbReference type="KEGG" id="stae:HNV11_08665"/>
<gene>
    <name evidence="2" type="ORF">HNV11_08665</name>
</gene>
<proteinExistence type="predicted"/>
<keyword evidence="3" id="KW-1185">Reference proteome</keyword>
<feature type="chain" id="PRO_5027018558" description="T9SS type A sorting domain-containing protein" evidence="1">
    <location>
        <begin position="19"/>
        <end position="125"/>
    </location>
</feature>
<protein>
    <recommendedName>
        <fullName evidence="4">T9SS type A sorting domain-containing protein</fullName>
    </recommendedName>
</protein>
<dbReference type="RefSeq" id="WP_171739288.1">
    <property type="nucleotide sequence ID" value="NZ_CP053435.1"/>
</dbReference>
<evidence type="ECO:0000256" key="1">
    <source>
        <dbReference type="SAM" id="SignalP"/>
    </source>
</evidence>
<dbReference type="EMBL" id="CP053435">
    <property type="protein sequence ID" value="QJW89449.1"/>
    <property type="molecule type" value="Genomic_DNA"/>
</dbReference>
<dbReference type="AlphaFoldDB" id="A0A6M5Y6B9"/>
<dbReference type="Proteomes" id="UP000502756">
    <property type="component" value="Chromosome"/>
</dbReference>
<accession>A0A6M5Y6B9</accession>
<name>A0A6M5Y6B9_9BACT</name>
<evidence type="ECO:0000313" key="3">
    <source>
        <dbReference type="Proteomes" id="UP000502756"/>
    </source>
</evidence>
<reference evidence="2 3" key="1">
    <citation type="submission" date="2020-05" db="EMBL/GenBank/DDBJ databases">
        <title>Genome sequencing of Spirosoma sp. TS118.</title>
        <authorList>
            <person name="Lee J.-H."/>
            <person name="Jeong S."/>
            <person name="Zhao L."/>
            <person name="Jung J.-H."/>
            <person name="Kim M.-K."/>
            <person name="Lim S."/>
        </authorList>
    </citation>
    <scope>NUCLEOTIDE SEQUENCE [LARGE SCALE GENOMIC DNA]</scope>
    <source>
        <strain evidence="2 3">TS118</strain>
    </source>
</reference>
<organism evidence="2 3">
    <name type="scientific">Spirosoma taeanense</name>
    <dbReference type="NCBI Taxonomy" id="2735870"/>
    <lineage>
        <taxon>Bacteria</taxon>
        <taxon>Pseudomonadati</taxon>
        <taxon>Bacteroidota</taxon>
        <taxon>Cytophagia</taxon>
        <taxon>Cytophagales</taxon>
        <taxon>Cytophagaceae</taxon>
        <taxon>Spirosoma</taxon>
    </lineage>
</organism>
<keyword evidence="1" id="KW-0732">Signal</keyword>